<dbReference type="InterPro" id="IPR004838">
    <property type="entry name" value="NHTrfase_class1_PyrdxlP-BS"/>
</dbReference>
<dbReference type="Proteomes" id="UP000034029">
    <property type="component" value="Chromosome"/>
</dbReference>
<keyword evidence="4 6" id="KW-0808">Transferase</keyword>
<dbReference type="EMBL" id="FOTB01000001">
    <property type="protein sequence ID" value="SFK60406.1"/>
    <property type="molecule type" value="Genomic_DNA"/>
</dbReference>
<dbReference type="InterPro" id="IPR015421">
    <property type="entry name" value="PyrdxlP-dep_Trfase_major"/>
</dbReference>
<evidence type="ECO:0000256" key="4">
    <source>
        <dbReference type="ARBA" id="ARBA00022679"/>
    </source>
</evidence>
<dbReference type="EC" id="2.6.1.-" evidence="6"/>
<dbReference type="CDD" id="cd00609">
    <property type="entry name" value="AAT_like"/>
    <property type="match status" value="1"/>
</dbReference>
<dbReference type="PROSITE" id="PS00105">
    <property type="entry name" value="AA_TRANSFER_CLASS_1"/>
    <property type="match status" value="1"/>
</dbReference>
<dbReference type="RefSeq" id="WP_046790279.1">
    <property type="nucleotide sequence ID" value="NZ_CP011366.1"/>
</dbReference>
<organism evidence="9 11">
    <name type="scientific">Salinicoccus halodurans</name>
    <dbReference type="NCBI Taxonomy" id="407035"/>
    <lineage>
        <taxon>Bacteria</taxon>
        <taxon>Bacillati</taxon>
        <taxon>Bacillota</taxon>
        <taxon>Bacilli</taxon>
        <taxon>Bacillales</taxon>
        <taxon>Staphylococcaceae</taxon>
        <taxon>Salinicoccus</taxon>
    </lineage>
</organism>
<proteinExistence type="inferred from homology"/>
<dbReference type="InterPro" id="IPR050596">
    <property type="entry name" value="AspAT/PAT-like"/>
</dbReference>
<dbReference type="AlphaFoldDB" id="A0A0F7HMD9"/>
<evidence type="ECO:0000313" key="11">
    <source>
        <dbReference type="Proteomes" id="UP000183090"/>
    </source>
</evidence>
<dbReference type="GO" id="GO:0006520">
    <property type="term" value="P:amino acid metabolic process"/>
    <property type="evidence" value="ECO:0007669"/>
    <property type="project" value="InterPro"/>
</dbReference>
<evidence type="ECO:0000256" key="2">
    <source>
        <dbReference type="ARBA" id="ARBA00007441"/>
    </source>
</evidence>
<accession>A0A0F7HMD9</accession>
<dbReference type="PANTHER" id="PTHR46383:SF1">
    <property type="entry name" value="ASPARTATE AMINOTRANSFERASE"/>
    <property type="match status" value="1"/>
</dbReference>
<name>A0A0F7HMD9_9STAP</name>
<keyword evidence="10" id="KW-1185">Reference proteome</keyword>
<evidence type="ECO:0000256" key="1">
    <source>
        <dbReference type="ARBA" id="ARBA00001933"/>
    </source>
</evidence>
<evidence type="ECO:0000256" key="3">
    <source>
        <dbReference type="ARBA" id="ARBA00022576"/>
    </source>
</evidence>
<dbReference type="InterPro" id="IPR015422">
    <property type="entry name" value="PyrdxlP-dep_Trfase_small"/>
</dbReference>
<dbReference type="OrthoDB" id="9802328at2"/>
<dbReference type="FunFam" id="3.40.640.10:FF:000033">
    <property type="entry name" value="Aspartate aminotransferase"/>
    <property type="match status" value="1"/>
</dbReference>
<dbReference type="GO" id="GO:0008483">
    <property type="term" value="F:transaminase activity"/>
    <property type="evidence" value="ECO:0007669"/>
    <property type="project" value="UniProtKB-KW"/>
</dbReference>
<evidence type="ECO:0000256" key="5">
    <source>
        <dbReference type="ARBA" id="ARBA00022898"/>
    </source>
</evidence>
<feature type="domain" description="Aminotransferase class I/classII large" evidence="7">
    <location>
        <begin position="31"/>
        <end position="384"/>
    </location>
</feature>
<sequence>MQISDRIKNVTPSQTLAITAKSRDLKAQGVDVIGLGAGEPDFNTPDEIIEKAYESLKAGKTKYTAAAGIPELKNAIINKMDGDHGLKYQPSEIFVGNGAKHVLYNLFQATLNPGDEVLIPVPYWVSYTEQVKLAEGKPVIMPTDEETSFKVTPEIIDQYITDKTRMLLLNSPSNPSGMVYSRAELEALAAYIEEKNLIVVADEIYETLVYDSEHISIASLSNKMKENTFVINGVSKSHAMTGWRIGYCCGNSDVVKAMTDLTSHSTSNPVTPSQWAAVAAYEMDDSFTKSYNRTFHERRDAAYDKLMEIPYITCIKPEGAFYLFPNFKECAERCGFESVDDFVNAVLEEVYVAVVPGSGFGSPDNIRLSYSLSIEDMTEALERIKQFVLQKTEGA</sequence>
<evidence type="ECO:0000313" key="9">
    <source>
        <dbReference type="EMBL" id="SFK60406.1"/>
    </source>
</evidence>
<keyword evidence="5" id="KW-0663">Pyridoxal phosphate</keyword>
<dbReference type="InterPro" id="IPR015424">
    <property type="entry name" value="PyrdxlP-dep_Trfase"/>
</dbReference>
<dbReference type="Gene3D" id="3.40.640.10">
    <property type="entry name" value="Type I PLP-dependent aspartate aminotransferase-like (Major domain)"/>
    <property type="match status" value="1"/>
</dbReference>
<evidence type="ECO:0000256" key="6">
    <source>
        <dbReference type="RuleBase" id="RU000481"/>
    </source>
</evidence>
<gene>
    <name evidence="8" type="ORF">AAT16_07530</name>
    <name evidence="9" type="ORF">SAMN05216235_0752</name>
</gene>
<evidence type="ECO:0000259" key="7">
    <source>
        <dbReference type="Pfam" id="PF00155"/>
    </source>
</evidence>
<dbReference type="InterPro" id="IPR004839">
    <property type="entry name" value="Aminotransferase_I/II_large"/>
</dbReference>
<protein>
    <recommendedName>
        <fullName evidence="6">Aminotransferase</fullName>
        <ecNumber evidence="6">2.6.1.-</ecNumber>
    </recommendedName>
</protein>
<dbReference type="EMBL" id="CP011366">
    <property type="protein sequence ID" value="AKG74094.1"/>
    <property type="molecule type" value="Genomic_DNA"/>
</dbReference>
<evidence type="ECO:0000313" key="8">
    <source>
        <dbReference type="EMBL" id="AKG74094.1"/>
    </source>
</evidence>
<reference evidence="9 11" key="3">
    <citation type="submission" date="2016-10" db="EMBL/GenBank/DDBJ databases">
        <authorList>
            <person name="Varghese N."/>
            <person name="Submissions S."/>
        </authorList>
    </citation>
    <scope>NUCLEOTIDE SEQUENCE [LARGE SCALE GENOMIC DNA]</scope>
    <source>
        <strain evidence="9 11">CGMCC 1.6501</strain>
    </source>
</reference>
<comment type="similarity">
    <text evidence="2 6">Belongs to the class-I pyridoxal-phosphate-dependent aminotransferase family.</text>
</comment>
<dbReference type="Proteomes" id="UP000183090">
    <property type="component" value="Unassembled WGS sequence"/>
</dbReference>
<dbReference type="PANTHER" id="PTHR46383">
    <property type="entry name" value="ASPARTATE AMINOTRANSFERASE"/>
    <property type="match status" value="1"/>
</dbReference>
<evidence type="ECO:0000313" key="10">
    <source>
        <dbReference type="Proteomes" id="UP000034029"/>
    </source>
</evidence>
<dbReference type="KEGG" id="shv:AAT16_07530"/>
<dbReference type="Gene3D" id="3.90.1150.10">
    <property type="entry name" value="Aspartate Aminotransferase, domain 1"/>
    <property type="match status" value="1"/>
</dbReference>
<comment type="cofactor">
    <cofactor evidence="1 6">
        <name>pyridoxal 5'-phosphate</name>
        <dbReference type="ChEBI" id="CHEBI:597326"/>
    </cofactor>
</comment>
<dbReference type="SUPFAM" id="SSF53383">
    <property type="entry name" value="PLP-dependent transferases"/>
    <property type="match status" value="1"/>
</dbReference>
<reference evidence="10" key="2">
    <citation type="submission" date="2015-04" db="EMBL/GenBank/DDBJ databases">
        <title>Complete genome sequence of Salinicoccus halodurans strain H3B36, isolated from the Qaidam basin of China.</title>
        <authorList>
            <person name="Ma Y."/>
            <person name="Jiang K."/>
            <person name="Xue Y."/>
        </authorList>
    </citation>
    <scope>NUCLEOTIDE SEQUENCE [LARGE SCALE GENOMIC DNA]</scope>
    <source>
        <strain evidence="10">H3B36</strain>
    </source>
</reference>
<keyword evidence="3 6" id="KW-0032">Aminotransferase</keyword>
<dbReference type="GO" id="GO:0030170">
    <property type="term" value="F:pyridoxal phosphate binding"/>
    <property type="evidence" value="ECO:0007669"/>
    <property type="project" value="InterPro"/>
</dbReference>
<reference evidence="8 10" key="1">
    <citation type="journal article" date="2015" name="Int. J. Syst. Evol. Microbiol.">
        <title>Complete genome sequence of Salinicoccus halodurans H3B36, isolated from the Qaidam Basin in China.</title>
        <authorList>
            <person name="Jiang K."/>
            <person name="Xue Y."/>
            <person name="Ma Y."/>
        </authorList>
    </citation>
    <scope>NUCLEOTIDE SEQUENCE [LARGE SCALE GENOMIC DNA]</scope>
    <source>
        <strain evidence="8 10">H3B36</strain>
    </source>
</reference>
<dbReference type="Pfam" id="PF00155">
    <property type="entry name" value="Aminotran_1_2"/>
    <property type="match status" value="1"/>
</dbReference>